<feature type="non-terminal residue" evidence="1">
    <location>
        <position position="41"/>
    </location>
</feature>
<dbReference type="EMBL" id="CAJVQB010016335">
    <property type="protein sequence ID" value="CAG8779453.1"/>
    <property type="molecule type" value="Genomic_DNA"/>
</dbReference>
<name>A0ABN7VJI2_GIGMA</name>
<organism evidence="1 2">
    <name type="scientific">Gigaspora margarita</name>
    <dbReference type="NCBI Taxonomy" id="4874"/>
    <lineage>
        <taxon>Eukaryota</taxon>
        <taxon>Fungi</taxon>
        <taxon>Fungi incertae sedis</taxon>
        <taxon>Mucoromycota</taxon>
        <taxon>Glomeromycotina</taxon>
        <taxon>Glomeromycetes</taxon>
        <taxon>Diversisporales</taxon>
        <taxon>Gigasporaceae</taxon>
        <taxon>Gigaspora</taxon>
    </lineage>
</organism>
<evidence type="ECO:0000313" key="1">
    <source>
        <dbReference type="EMBL" id="CAG8779453.1"/>
    </source>
</evidence>
<accession>A0ABN7VJI2</accession>
<dbReference type="Proteomes" id="UP000789901">
    <property type="component" value="Unassembled WGS sequence"/>
</dbReference>
<protein>
    <submittedName>
        <fullName evidence="1">20513_t:CDS:1</fullName>
    </submittedName>
</protein>
<gene>
    <name evidence="1" type="ORF">GMARGA_LOCUS19518</name>
</gene>
<keyword evidence="2" id="KW-1185">Reference proteome</keyword>
<evidence type="ECO:0000313" key="2">
    <source>
        <dbReference type="Proteomes" id="UP000789901"/>
    </source>
</evidence>
<comment type="caution">
    <text evidence="1">The sequence shown here is derived from an EMBL/GenBank/DDBJ whole genome shotgun (WGS) entry which is preliminary data.</text>
</comment>
<proteinExistence type="predicted"/>
<reference evidence="1 2" key="1">
    <citation type="submission" date="2021-06" db="EMBL/GenBank/DDBJ databases">
        <authorList>
            <person name="Kallberg Y."/>
            <person name="Tangrot J."/>
            <person name="Rosling A."/>
        </authorList>
    </citation>
    <scope>NUCLEOTIDE SEQUENCE [LARGE SCALE GENOMIC DNA]</scope>
    <source>
        <strain evidence="1 2">120-4 pot B 10/14</strain>
    </source>
</reference>
<sequence length="41" mass="4678">MSSNTSFVIDKNVKPASKGRQFEFAIIEELLKREIKCIYSG</sequence>